<dbReference type="CDD" id="cd04301">
    <property type="entry name" value="NAT_SF"/>
    <property type="match status" value="1"/>
</dbReference>
<dbReference type="Proteomes" id="UP000549971">
    <property type="component" value="Unassembled WGS sequence"/>
</dbReference>
<dbReference type="SUPFAM" id="SSF55729">
    <property type="entry name" value="Acyl-CoA N-acyltransferases (Nat)"/>
    <property type="match status" value="1"/>
</dbReference>
<gene>
    <name evidence="4" type="ORF">HDA39_007003</name>
</gene>
<dbReference type="GO" id="GO:0016747">
    <property type="term" value="F:acyltransferase activity, transferring groups other than amino-acyl groups"/>
    <property type="evidence" value="ECO:0007669"/>
    <property type="project" value="InterPro"/>
</dbReference>
<evidence type="ECO:0000256" key="1">
    <source>
        <dbReference type="ARBA" id="ARBA00022679"/>
    </source>
</evidence>
<evidence type="ECO:0000313" key="5">
    <source>
        <dbReference type="Proteomes" id="UP000549971"/>
    </source>
</evidence>
<evidence type="ECO:0000313" key="4">
    <source>
        <dbReference type="EMBL" id="MBB5840269.1"/>
    </source>
</evidence>
<comment type="caution">
    <text evidence="4">The sequence shown here is derived from an EMBL/GenBank/DDBJ whole genome shotgun (WGS) entry which is preliminary data.</text>
</comment>
<dbReference type="Pfam" id="PF00583">
    <property type="entry name" value="Acetyltransf_1"/>
    <property type="match status" value="1"/>
</dbReference>
<dbReference type="PANTHER" id="PTHR43877">
    <property type="entry name" value="AMINOALKYLPHOSPHONATE N-ACETYLTRANSFERASE-RELATED-RELATED"/>
    <property type="match status" value="1"/>
</dbReference>
<dbReference type="Gene3D" id="3.40.630.30">
    <property type="match status" value="1"/>
</dbReference>
<dbReference type="InterPro" id="IPR000182">
    <property type="entry name" value="GNAT_dom"/>
</dbReference>
<accession>A0A7W9MXX8</accession>
<dbReference type="RefSeq" id="WP_337926026.1">
    <property type="nucleotide sequence ID" value="NZ_JACHMY010000001.1"/>
</dbReference>
<evidence type="ECO:0000259" key="3">
    <source>
        <dbReference type="PROSITE" id="PS51186"/>
    </source>
</evidence>
<evidence type="ECO:0000256" key="2">
    <source>
        <dbReference type="ARBA" id="ARBA00023315"/>
    </source>
</evidence>
<proteinExistence type="predicted"/>
<dbReference type="AlphaFoldDB" id="A0A7W9MXX8"/>
<dbReference type="InterPro" id="IPR050832">
    <property type="entry name" value="Bact_Acetyltransf"/>
</dbReference>
<dbReference type="PROSITE" id="PS51186">
    <property type="entry name" value="GNAT"/>
    <property type="match status" value="1"/>
</dbReference>
<reference evidence="4 5" key="1">
    <citation type="submission" date="2020-08" db="EMBL/GenBank/DDBJ databases">
        <title>Sequencing the genomes of 1000 actinobacteria strains.</title>
        <authorList>
            <person name="Klenk H.-P."/>
        </authorList>
    </citation>
    <scope>NUCLEOTIDE SEQUENCE [LARGE SCALE GENOMIC DNA]</scope>
    <source>
        <strain evidence="4 5">DSM 28967</strain>
    </source>
</reference>
<feature type="domain" description="N-acetyltransferase" evidence="3">
    <location>
        <begin position="2"/>
        <end position="149"/>
    </location>
</feature>
<dbReference type="InterPro" id="IPR016181">
    <property type="entry name" value="Acyl_CoA_acyltransferase"/>
</dbReference>
<keyword evidence="1 4" id="KW-0808">Transferase</keyword>
<organism evidence="4 5">
    <name type="scientific">Kribbella italica</name>
    <dbReference type="NCBI Taxonomy" id="1540520"/>
    <lineage>
        <taxon>Bacteria</taxon>
        <taxon>Bacillati</taxon>
        <taxon>Actinomycetota</taxon>
        <taxon>Actinomycetes</taxon>
        <taxon>Propionibacteriales</taxon>
        <taxon>Kribbellaceae</taxon>
        <taxon>Kribbella</taxon>
    </lineage>
</organism>
<keyword evidence="5" id="KW-1185">Reference proteome</keyword>
<sequence length="152" mass="15989">MAIIRPRTEADFVSCVVLLRDVHESAGYPVNWPDDPKAWLTPPDALGCWVVTVNGEVAGHVAVTGTAGGALVERLFVDPKQTGQGLGRQLLDHAGQIAGDHELDLTLEVADNCTAAIALYARAGWRETARTPVAWGGDQASAVISFSAPSSS</sequence>
<dbReference type="EMBL" id="JACHMY010000001">
    <property type="protein sequence ID" value="MBB5840269.1"/>
    <property type="molecule type" value="Genomic_DNA"/>
</dbReference>
<name>A0A7W9MXX8_9ACTN</name>
<dbReference type="PANTHER" id="PTHR43877:SF2">
    <property type="entry name" value="AMINOALKYLPHOSPHONATE N-ACETYLTRANSFERASE-RELATED"/>
    <property type="match status" value="1"/>
</dbReference>
<keyword evidence="2" id="KW-0012">Acyltransferase</keyword>
<protein>
    <submittedName>
        <fullName evidence="4">GNAT superfamily N-acetyltransferase</fullName>
    </submittedName>
</protein>